<accession>A0A6T7J2R8</accession>
<evidence type="ECO:0000256" key="2">
    <source>
        <dbReference type="SAM" id="Phobius"/>
    </source>
</evidence>
<evidence type="ECO:0008006" key="5">
    <source>
        <dbReference type="Google" id="ProtNLM"/>
    </source>
</evidence>
<feature type="region of interest" description="Disordered" evidence="1">
    <location>
        <begin position="32"/>
        <end position="59"/>
    </location>
</feature>
<dbReference type="Gene3D" id="3.40.390.10">
    <property type="entry name" value="Collagenase (Catalytic Domain)"/>
    <property type="match status" value="1"/>
</dbReference>
<evidence type="ECO:0000256" key="1">
    <source>
        <dbReference type="SAM" id="MobiDB-lite"/>
    </source>
</evidence>
<dbReference type="InterPro" id="IPR024079">
    <property type="entry name" value="MetalloPept_cat_dom_sf"/>
</dbReference>
<dbReference type="SUPFAM" id="SSF55486">
    <property type="entry name" value="Metalloproteases ('zincins'), catalytic domain"/>
    <property type="match status" value="1"/>
</dbReference>
<evidence type="ECO:0000313" key="4">
    <source>
        <dbReference type="EMBL" id="CAD9822281.1"/>
    </source>
</evidence>
<organism evidence="4">
    <name type="scientific">Attheya septentrionalis</name>
    <dbReference type="NCBI Taxonomy" id="420275"/>
    <lineage>
        <taxon>Eukaryota</taxon>
        <taxon>Sar</taxon>
        <taxon>Stramenopiles</taxon>
        <taxon>Ochrophyta</taxon>
        <taxon>Bacillariophyta</taxon>
        <taxon>Coscinodiscophyceae</taxon>
        <taxon>Chaetocerotophycidae</taxon>
        <taxon>Chaetocerotales</taxon>
        <taxon>Attheyaceae</taxon>
        <taxon>Attheya</taxon>
    </lineage>
</organism>
<gene>
    <name evidence="3" type="ORF">ASEP1449_LOCUS14114</name>
    <name evidence="4" type="ORF">ASEP1449_LOCUS14115</name>
</gene>
<feature type="transmembrane region" description="Helical" evidence="2">
    <location>
        <begin position="175"/>
        <end position="196"/>
    </location>
</feature>
<evidence type="ECO:0000313" key="3">
    <source>
        <dbReference type="EMBL" id="CAD9822280.1"/>
    </source>
</evidence>
<name>A0A6T7J2R8_9STRA</name>
<proteinExistence type="predicted"/>
<protein>
    <recommendedName>
        <fullName evidence="5">Peptidase metallopeptidase domain-containing protein</fullName>
    </recommendedName>
</protein>
<dbReference type="GO" id="GO:0008237">
    <property type="term" value="F:metallopeptidase activity"/>
    <property type="evidence" value="ECO:0007669"/>
    <property type="project" value="InterPro"/>
</dbReference>
<dbReference type="EMBL" id="HBHQ01020933">
    <property type="protein sequence ID" value="CAD9822280.1"/>
    <property type="molecule type" value="Transcribed_RNA"/>
</dbReference>
<keyword evidence="2" id="KW-1133">Transmembrane helix</keyword>
<feature type="compositionally biased region" description="Pro residues" evidence="1">
    <location>
        <begin position="42"/>
        <end position="59"/>
    </location>
</feature>
<dbReference type="EMBL" id="HBHQ01020934">
    <property type="protein sequence ID" value="CAD9822281.1"/>
    <property type="molecule type" value="Transcribed_RNA"/>
</dbReference>
<dbReference type="AlphaFoldDB" id="A0A6T7J2R8"/>
<keyword evidence="2" id="KW-0472">Membrane</keyword>
<reference evidence="4" key="1">
    <citation type="submission" date="2021-01" db="EMBL/GenBank/DDBJ databases">
        <authorList>
            <person name="Corre E."/>
            <person name="Pelletier E."/>
            <person name="Niang G."/>
            <person name="Scheremetjew M."/>
            <person name="Finn R."/>
            <person name="Kale V."/>
            <person name="Holt S."/>
            <person name="Cochrane G."/>
            <person name="Meng A."/>
            <person name="Brown T."/>
            <person name="Cohen L."/>
        </authorList>
    </citation>
    <scope>NUCLEOTIDE SEQUENCE</scope>
    <source>
        <strain evidence="4">CCMP2084</strain>
    </source>
</reference>
<keyword evidence="2" id="KW-0812">Transmembrane</keyword>
<sequence>MGRRNGTLSPNDTAGDEALARTLQQQYQVEVEFANRSSPVRPSAPPQPSSPPQSEPLPPVVFIPGNSVRIPSAHEAVPASSDAFYENNIPVLPARLSNSGVEIIDLRGDDGVRDQPDPKAMDDEEYARKVEQELADQAYAERLQQVLTERYQNWMYEVDASGRRRPKKKCTVRNVISLLLTVGLIGGSIFALLVAFNGRSSGSSNPGDWINFWDDDPFAGADPEDPRSWKLQRKEGLTLDVLNALDNRWQEFFDRAMFDWSNSSPSIIRFTSETVPQESACSPKTNRVKVCNADYGIQDWTGLNIIHLNAGYIVSSTVKMNDHFFKDGDRFEMQYTMCHEMGHACGLTHTDENFNNKNLGNCMDYTSSPESNMQPDDSNFAVLLSLYGSFPTGSTRTLGTSVPVDKNISPDELDLEKYSAAMSELLDPDANDKEPESRWGTLRNRLHQKKWRLLHESKANGKVHGYDLGGGHALMVHKILAK</sequence>